<keyword evidence="1 10" id="KW-0963">Cytoplasm</keyword>
<name>A0A5S9P9L5_9GAMM</name>
<keyword evidence="2 10" id="KW-0690">Ribosome biogenesis</keyword>
<feature type="binding site" evidence="10">
    <location>
        <position position="278"/>
    </location>
    <ligand>
        <name>Zn(2+)</name>
        <dbReference type="ChEBI" id="CHEBI:29105"/>
    </ligand>
</feature>
<dbReference type="PROSITE" id="PS50936">
    <property type="entry name" value="ENGC_GTPASE"/>
    <property type="match status" value="1"/>
</dbReference>
<feature type="binding site" evidence="10">
    <location>
        <begin position="140"/>
        <end position="143"/>
    </location>
    <ligand>
        <name>GTP</name>
        <dbReference type="ChEBI" id="CHEBI:37565"/>
    </ligand>
</feature>
<feature type="binding site" evidence="10">
    <location>
        <position position="273"/>
    </location>
    <ligand>
        <name>Zn(2+)</name>
        <dbReference type="ChEBI" id="CHEBI:29105"/>
    </ligand>
</feature>
<feature type="binding site" evidence="10">
    <location>
        <begin position="192"/>
        <end position="200"/>
    </location>
    <ligand>
        <name>GTP</name>
        <dbReference type="ChEBI" id="CHEBI:37565"/>
    </ligand>
</feature>
<dbReference type="OrthoDB" id="9809485at2"/>
<dbReference type="Gene3D" id="1.10.40.50">
    <property type="entry name" value="Probable gtpase engc, domain 3"/>
    <property type="match status" value="1"/>
</dbReference>
<comment type="function">
    <text evidence="10">One of several proteins that assist in the late maturation steps of the functional core of the 30S ribosomal subunit. Helps release RbfA from mature subunits. May play a role in the assembly of ribosomal proteins into the subunit. Circularly permuted GTPase that catalyzes slow GTP hydrolysis, GTPase activity is stimulated by the 30S ribosomal subunit.</text>
</comment>
<comment type="similarity">
    <text evidence="10">Belongs to the TRAFAC class YlqF/YawG GTPase family. RsgA subfamily.</text>
</comment>
<comment type="subcellular location">
    <subcellularLocation>
        <location evidence="10">Cytoplasm</location>
    </subcellularLocation>
</comment>
<dbReference type="GO" id="GO:0005737">
    <property type="term" value="C:cytoplasm"/>
    <property type="evidence" value="ECO:0007669"/>
    <property type="project" value="UniProtKB-SubCell"/>
</dbReference>
<dbReference type="PROSITE" id="PS51721">
    <property type="entry name" value="G_CP"/>
    <property type="match status" value="1"/>
</dbReference>
<evidence type="ECO:0000256" key="2">
    <source>
        <dbReference type="ARBA" id="ARBA00022517"/>
    </source>
</evidence>
<organism evidence="13 14">
    <name type="scientific">BD1-7 clade bacterium</name>
    <dbReference type="NCBI Taxonomy" id="2029982"/>
    <lineage>
        <taxon>Bacteria</taxon>
        <taxon>Pseudomonadati</taxon>
        <taxon>Pseudomonadota</taxon>
        <taxon>Gammaproteobacteria</taxon>
        <taxon>Cellvibrionales</taxon>
        <taxon>Spongiibacteraceae</taxon>
        <taxon>BD1-7 clade</taxon>
    </lineage>
</organism>
<keyword evidence="3 10" id="KW-0479">Metal-binding</keyword>
<evidence type="ECO:0000256" key="7">
    <source>
        <dbReference type="ARBA" id="ARBA00022833"/>
    </source>
</evidence>
<dbReference type="HAMAP" id="MF_01820">
    <property type="entry name" value="GTPase_RsgA"/>
    <property type="match status" value="1"/>
</dbReference>
<evidence type="ECO:0000259" key="12">
    <source>
        <dbReference type="PROSITE" id="PS51721"/>
    </source>
</evidence>
<keyword evidence="7 10" id="KW-0862">Zinc</keyword>
<evidence type="ECO:0000256" key="9">
    <source>
        <dbReference type="ARBA" id="ARBA00023134"/>
    </source>
</evidence>
<evidence type="ECO:0000313" key="14">
    <source>
        <dbReference type="Proteomes" id="UP000434580"/>
    </source>
</evidence>
<keyword evidence="4 10" id="KW-0699">rRNA-binding</keyword>
<dbReference type="GO" id="GO:0046872">
    <property type="term" value="F:metal ion binding"/>
    <property type="evidence" value="ECO:0007669"/>
    <property type="project" value="UniProtKB-KW"/>
</dbReference>
<accession>A0A5S9P9L5</accession>
<evidence type="ECO:0000313" key="13">
    <source>
        <dbReference type="EMBL" id="CAA0101263.1"/>
    </source>
</evidence>
<protein>
    <recommendedName>
        <fullName evidence="10">Small ribosomal subunit biogenesis GTPase RsgA</fullName>
        <ecNumber evidence="10">3.6.1.-</ecNumber>
    </recommendedName>
</protein>
<dbReference type="GO" id="GO:0019843">
    <property type="term" value="F:rRNA binding"/>
    <property type="evidence" value="ECO:0007669"/>
    <property type="project" value="UniProtKB-KW"/>
</dbReference>
<feature type="binding site" evidence="10">
    <location>
        <position position="280"/>
    </location>
    <ligand>
        <name>Zn(2+)</name>
        <dbReference type="ChEBI" id="CHEBI:29105"/>
    </ligand>
</feature>
<evidence type="ECO:0000256" key="6">
    <source>
        <dbReference type="ARBA" id="ARBA00022801"/>
    </source>
</evidence>
<keyword evidence="5 10" id="KW-0547">Nucleotide-binding</keyword>
<dbReference type="AlphaFoldDB" id="A0A5S9P9L5"/>
<dbReference type="GO" id="GO:0005525">
    <property type="term" value="F:GTP binding"/>
    <property type="evidence" value="ECO:0007669"/>
    <property type="project" value="UniProtKB-UniRule"/>
</dbReference>
<dbReference type="SUPFAM" id="SSF52540">
    <property type="entry name" value="P-loop containing nucleoside triphosphate hydrolases"/>
    <property type="match status" value="1"/>
</dbReference>
<feature type="domain" description="EngC GTPase" evidence="11">
    <location>
        <begin position="101"/>
        <end position="248"/>
    </location>
</feature>
<keyword evidence="6 10" id="KW-0378">Hydrolase</keyword>
<reference evidence="13 14" key="1">
    <citation type="submission" date="2019-11" db="EMBL/GenBank/DDBJ databases">
        <authorList>
            <person name="Holert J."/>
        </authorList>
    </citation>
    <scope>NUCLEOTIDE SEQUENCE [LARGE SCALE GENOMIC DNA]</scope>
    <source>
        <strain evidence="13">BC5_2</strain>
    </source>
</reference>
<dbReference type="InterPro" id="IPR030378">
    <property type="entry name" value="G_CP_dom"/>
</dbReference>
<dbReference type="NCBIfam" id="TIGR00157">
    <property type="entry name" value="ribosome small subunit-dependent GTPase A"/>
    <property type="match status" value="1"/>
</dbReference>
<dbReference type="Pfam" id="PF03193">
    <property type="entry name" value="RsgA_GTPase"/>
    <property type="match status" value="1"/>
</dbReference>
<dbReference type="InterPro" id="IPR004881">
    <property type="entry name" value="Ribosome_biogen_GTPase_RsgA"/>
</dbReference>
<keyword evidence="9 10" id="KW-0342">GTP-binding</keyword>
<feature type="binding site" evidence="10">
    <location>
        <position position="286"/>
    </location>
    <ligand>
        <name>Zn(2+)</name>
        <dbReference type="ChEBI" id="CHEBI:29105"/>
    </ligand>
</feature>
<dbReference type="EMBL" id="CACSII010000009">
    <property type="protein sequence ID" value="CAA0101263.1"/>
    <property type="molecule type" value="Genomic_DNA"/>
</dbReference>
<evidence type="ECO:0000256" key="5">
    <source>
        <dbReference type="ARBA" id="ARBA00022741"/>
    </source>
</evidence>
<dbReference type="CDD" id="cd01854">
    <property type="entry name" value="YjeQ_EngC"/>
    <property type="match status" value="1"/>
</dbReference>
<dbReference type="Gene3D" id="3.40.50.300">
    <property type="entry name" value="P-loop containing nucleotide triphosphate hydrolases"/>
    <property type="match status" value="1"/>
</dbReference>
<dbReference type="PANTHER" id="PTHR32120">
    <property type="entry name" value="SMALL RIBOSOMAL SUBUNIT BIOGENESIS GTPASE RSGA"/>
    <property type="match status" value="1"/>
</dbReference>
<keyword evidence="8 10" id="KW-0694">RNA-binding</keyword>
<proteinExistence type="inferred from homology"/>
<evidence type="ECO:0000256" key="1">
    <source>
        <dbReference type="ARBA" id="ARBA00022490"/>
    </source>
</evidence>
<evidence type="ECO:0000256" key="4">
    <source>
        <dbReference type="ARBA" id="ARBA00022730"/>
    </source>
</evidence>
<comment type="cofactor">
    <cofactor evidence="10">
        <name>Zn(2+)</name>
        <dbReference type="ChEBI" id="CHEBI:29105"/>
    </cofactor>
    <text evidence="10">Binds 1 zinc ion per subunit.</text>
</comment>
<evidence type="ECO:0000259" key="11">
    <source>
        <dbReference type="PROSITE" id="PS50936"/>
    </source>
</evidence>
<dbReference type="EC" id="3.6.1.-" evidence="10"/>
<gene>
    <name evidence="13" type="primary">rsgA_2</name>
    <name evidence="10" type="synonym">rsgA</name>
    <name evidence="13" type="ORF">DPBNPPHM_03884</name>
</gene>
<dbReference type="InterPro" id="IPR010914">
    <property type="entry name" value="RsgA_GTPase_dom"/>
</dbReference>
<dbReference type="Proteomes" id="UP000434580">
    <property type="component" value="Unassembled WGS sequence"/>
</dbReference>
<dbReference type="GO" id="GO:0003924">
    <property type="term" value="F:GTPase activity"/>
    <property type="evidence" value="ECO:0007669"/>
    <property type="project" value="UniProtKB-UniRule"/>
</dbReference>
<dbReference type="PANTHER" id="PTHR32120:SF10">
    <property type="entry name" value="SMALL RIBOSOMAL SUBUNIT BIOGENESIS GTPASE RSGA"/>
    <property type="match status" value="1"/>
</dbReference>
<comment type="subunit">
    <text evidence="10">Monomer. Associates with 30S ribosomal subunit, binds 16S rRNA.</text>
</comment>
<evidence type="ECO:0000256" key="3">
    <source>
        <dbReference type="ARBA" id="ARBA00022723"/>
    </source>
</evidence>
<dbReference type="GO" id="GO:0042274">
    <property type="term" value="P:ribosomal small subunit biogenesis"/>
    <property type="evidence" value="ECO:0007669"/>
    <property type="project" value="UniProtKB-UniRule"/>
</dbReference>
<dbReference type="InterPro" id="IPR027417">
    <property type="entry name" value="P-loop_NTPase"/>
</dbReference>
<feature type="domain" description="CP-type G" evidence="12">
    <location>
        <begin position="95"/>
        <end position="250"/>
    </location>
</feature>
<sequence>MSDFHPIANLGWQAFFQQQLSLDEWDTCHPVRVINQHRNQLMVTDGSTEHSLPITPSMPSLVVGDWLLLNEQLQFHRALDRKTRFARKAAGSKIAEQLIAANVDTALIVCSMNADFNLSRLERFLSLVNSAGAEPVIVLSKSDLTADSDGFIQQVRELDPLLMVEAVNCLDRDSLECLSPWLKTGTTLAVLGSSGVGKSTLINSLQGSDQQATQGIREDDAKGRHTTTSRTLVSLPGGALILDTPGMRELQLADCAEGISQTFSDIDALAQQCRYSDCSHHDEPGCAVKAALDNGTLDERRLNNYQKLQREERFNSASLAERRGADKAFGQFIKRTQQQAKHLKGRD</sequence>
<evidence type="ECO:0000256" key="10">
    <source>
        <dbReference type="HAMAP-Rule" id="MF_01820"/>
    </source>
</evidence>
<evidence type="ECO:0000256" key="8">
    <source>
        <dbReference type="ARBA" id="ARBA00022884"/>
    </source>
</evidence>